<dbReference type="PANTHER" id="PTHR28259">
    <property type="entry name" value="FLUORIDE EXPORT PROTEIN 1-RELATED"/>
    <property type="match status" value="1"/>
</dbReference>
<feature type="transmembrane region" description="Helical" evidence="10">
    <location>
        <begin position="64"/>
        <end position="84"/>
    </location>
</feature>
<organism evidence="11 12">
    <name type="scientific">Parageobacillus thermoglucosidasius</name>
    <name type="common">Geobacillus thermoglucosidasius</name>
    <dbReference type="NCBI Taxonomy" id="1426"/>
    <lineage>
        <taxon>Bacteria</taxon>
        <taxon>Bacillati</taxon>
        <taxon>Bacillota</taxon>
        <taxon>Bacilli</taxon>
        <taxon>Bacillales</taxon>
        <taxon>Anoxybacillaceae</taxon>
        <taxon>Parageobacillus</taxon>
    </lineage>
</organism>
<evidence type="ECO:0000256" key="1">
    <source>
        <dbReference type="ARBA" id="ARBA00004651"/>
    </source>
</evidence>
<evidence type="ECO:0000256" key="9">
    <source>
        <dbReference type="ARBA" id="ARBA00049940"/>
    </source>
</evidence>
<keyword evidence="10" id="KW-0406">Ion transport</keyword>
<keyword evidence="4 10" id="KW-1133">Transmembrane helix</keyword>
<dbReference type="EMBL" id="LXMA01000012">
    <property type="protein sequence ID" value="OAT73600.1"/>
    <property type="molecule type" value="Genomic_DNA"/>
</dbReference>
<feature type="transmembrane region" description="Helical" evidence="10">
    <location>
        <begin position="96"/>
        <end position="118"/>
    </location>
</feature>
<keyword evidence="3 10" id="KW-0812">Transmembrane</keyword>
<evidence type="ECO:0000256" key="4">
    <source>
        <dbReference type="ARBA" id="ARBA00022989"/>
    </source>
</evidence>
<comment type="similarity">
    <text evidence="7 10">Belongs to the fluoride channel Fluc/FEX (TC 1.A.43) family.</text>
</comment>
<comment type="activity regulation">
    <text evidence="10">Na(+) is not transported, but it plays an essential structural role and its presence is essential for fluoride channel function.</text>
</comment>
<accession>A0A1B7KU28</accession>
<gene>
    <name evidence="10" type="primary">fluC</name>
    <name evidence="10" type="synonym">crcB</name>
    <name evidence="11" type="ORF">A7K69_06405</name>
</gene>
<dbReference type="HAMAP" id="MF_00454">
    <property type="entry name" value="FluC"/>
    <property type="match status" value="1"/>
</dbReference>
<proteinExistence type="inferred from homology"/>
<dbReference type="RefSeq" id="WP_064551258.1">
    <property type="nucleotide sequence ID" value="NZ_LXMA01000012.1"/>
</dbReference>
<dbReference type="GO" id="GO:0062054">
    <property type="term" value="F:fluoride channel activity"/>
    <property type="evidence" value="ECO:0007669"/>
    <property type="project" value="UniProtKB-UniRule"/>
</dbReference>
<dbReference type="InterPro" id="IPR003691">
    <property type="entry name" value="FluC"/>
</dbReference>
<feature type="transmembrane region" description="Helical" evidence="10">
    <location>
        <begin position="7"/>
        <end position="29"/>
    </location>
</feature>
<keyword evidence="10" id="KW-0479">Metal-binding</keyword>
<evidence type="ECO:0000256" key="8">
    <source>
        <dbReference type="ARBA" id="ARBA00035585"/>
    </source>
</evidence>
<sequence>MVDYVIVGLAGIVGALLRYYLGLLVSGWWNGSFPLATLLANMIGCFALGCLNASLSRLRNIPSYVATGLGTGLVGSFTTFSTFSVETVELLRTSHWGTALVYVFLSMCGGLLMAWCGFRLGRNGLRVQNKVAK</sequence>
<dbReference type="GO" id="GO:0005886">
    <property type="term" value="C:plasma membrane"/>
    <property type="evidence" value="ECO:0007669"/>
    <property type="project" value="UniProtKB-SubCell"/>
</dbReference>
<evidence type="ECO:0000256" key="3">
    <source>
        <dbReference type="ARBA" id="ARBA00022692"/>
    </source>
</evidence>
<comment type="catalytic activity">
    <reaction evidence="8">
        <text>fluoride(in) = fluoride(out)</text>
        <dbReference type="Rhea" id="RHEA:76159"/>
        <dbReference type="ChEBI" id="CHEBI:17051"/>
    </reaction>
    <physiologicalReaction direction="left-to-right" evidence="8">
        <dbReference type="Rhea" id="RHEA:76160"/>
    </physiologicalReaction>
</comment>
<evidence type="ECO:0000256" key="10">
    <source>
        <dbReference type="HAMAP-Rule" id="MF_00454"/>
    </source>
</evidence>
<protein>
    <recommendedName>
        <fullName evidence="10">Fluoride-specific ion channel FluC</fullName>
    </recommendedName>
</protein>
<evidence type="ECO:0000313" key="11">
    <source>
        <dbReference type="EMBL" id="OAT73600.1"/>
    </source>
</evidence>
<evidence type="ECO:0000256" key="5">
    <source>
        <dbReference type="ARBA" id="ARBA00023136"/>
    </source>
</evidence>
<dbReference type="PANTHER" id="PTHR28259:SF1">
    <property type="entry name" value="FLUORIDE EXPORT PROTEIN 1-RELATED"/>
    <property type="match status" value="1"/>
</dbReference>
<keyword evidence="10" id="KW-0813">Transport</keyword>
<evidence type="ECO:0000256" key="2">
    <source>
        <dbReference type="ARBA" id="ARBA00022475"/>
    </source>
</evidence>
<dbReference type="OrthoDB" id="9799631at2"/>
<evidence type="ECO:0000256" key="6">
    <source>
        <dbReference type="ARBA" id="ARBA00023303"/>
    </source>
</evidence>
<dbReference type="Proteomes" id="UP000078290">
    <property type="component" value="Unassembled WGS sequence"/>
</dbReference>
<comment type="function">
    <text evidence="9 10">Fluoride-specific ion channel. Important for reducing fluoride concentration in the cell, thus reducing its toxicity.</text>
</comment>
<feature type="binding site" evidence="10">
    <location>
        <position position="78"/>
    </location>
    <ligand>
        <name>Na(+)</name>
        <dbReference type="ChEBI" id="CHEBI:29101"/>
        <note>structural</note>
    </ligand>
</feature>
<dbReference type="AlphaFoldDB" id="A0A1B7KU28"/>
<keyword evidence="2 10" id="KW-1003">Cell membrane</keyword>
<evidence type="ECO:0000256" key="7">
    <source>
        <dbReference type="ARBA" id="ARBA00035120"/>
    </source>
</evidence>
<keyword evidence="5 10" id="KW-0472">Membrane</keyword>
<keyword evidence="6 10" id="KW-0407">Ion channel</keyword>
<comment type="caution">
    <text evidence="11">The sequence shown here is derived from an EMBL/GenBank/DDBJ whole genome shotgun (WGS) entry which is preliminary data.</text>
</comment>
<reference evidence="12" key="1">
    <citation type="submission" date="2016-05" db="EMBL/GenBank/DDBJ databases">
        <authorList>
            <person name="Wang W."/>
            <person name="Zhu L."/>
        </authorList>
    </citation>
    <scope>NUCLEOTIDE SEQUENCE [LARGE SCALE GENOMIC DNA]</scope>
    <source>
        <strain evidence="12">W-2</strain>
    </source>
</reference>
<evidence type="ECO:0000313" key="12">
    <source>
        <dbReference type="Proteomes" id="UP000078290"/>
    </source>
</evidence>
<feature type="binding site" evidence="10">
    <location>
        <position position="75"/>
    </location>
    <ligand>
        <name>Na(+)</name>
        <dbReference type="ChEBI" id="CHEBI:29101"/>
        <note>structural</note>
    </ligand>
</feature>
<dbReference type="NCBIfam" id="TIGR00494">
    <property type="entry name" value="crcB"/>
    <property type="match status" value="1"/>
</dbReference>
<comment type="subcellular location">
    <subcellularLocation>
        <location evidence="1 10">Cell membrane</location>
        <topology evidence="1 10">Multi-pass membrane protein</topology>
    </subcellularLocation>
</comment>
<dbReference type="Pfam" id="PF02537">
    <property type="entry name" value="CRCB"/>
    <property type="match status" value="1"/>
</dbReference>
<feature type="transmembrane region" description="Helical" evidence="10">
    <location>
        <begin position="35"/>
        <end position="55"/>
    </location>
</feature>
<dbReference type="GO" id="GO:0046872">
    <property type="term" value="F:metal ion binding"/>
    <property type="evidence" value="ECO:0007669"/>
    <property type="project" value="UniProtKB-KW"/>
</dbReference>
<name>A0A1B7KU28_PARTM</name>
<keyword evidence="10" id="KW-0915">Sodium</keyword>
<dbReference type="GO" id="GO:0140114">
    <property type="term" value="P:cellular detoxification of fluoride"/>
    <property type="evidence" value="ECO:0007669"/>
    <property type="project" value="UniProtKB-UniRule"/>
</dbReference>